<feature type="region of interest" description="Disordered" evidence="1">
    <location>
        <begin position="37"/>
        <end position="67"/>
    </location>
</feature>
<evidence type="ECO:0000313" key="4">
    <source>
        <dbReference type="Proteomes" id="UP001460270"/>
    </source>
</evidence>
<dbReference type="InterPro" id="IPR011029">
    <property type="entry name" value="DEATH-like_dom_sf"/>
</dbReference>
<dbReference type="AlphaFoldDB" id="A0AAW0PTL2"/>
<dbReference type="InterPro" id="IPR004020">
    <property type="entry name" value="DAPIN"/>
</dbReference>
<organism evidence="3 4">
    <name type="scientific">Mugilogobius chulae</name>
    <name type="common">yellowstripe goby</name>
    <dbReference type="NCBI Taxonomy" id="88201"/>
    <lineage>
        <taxon>Eukaryota</taxon>
        <taxon>Metazoa</taxon>
        <taxon>Chordata</taxon>
        <taxon>Craniata</taxon>
        <taxon>Vertebrata</taxon>
        <taxon>Euteleostomi</taxon>
        <taxon>Actinopterygii</taxon>
        <taxon>Neopterygii</taxon>
        <taxon>Teleostei</taxon>
        <taxon>Neoteleostei</taxon>
        <taxon>Acanthomorphata</taxon>
        <taxon>Gobiaria</taxon>
        <taxon>Gobiiformes</taxon>
        <taxon>Gobioidei</taxon>
        <taxon>Gobiidae</taxon>
        <taxon>Gobionellinae</taxon>
        <taxon>Mugilogobius</taxon>
    </lineage>
</organism>
<dbReference type="Pfam" id="PF02758">
    <property type="entry name" value="PYRIN"/>
    <property type="match status" value="1"/>
</dbReference>
<name>A0AAW0PTL2_9GOBI</name>
<accession>A0AAW0PTL2</accession>
<evidence type="ECO:0000313" key="3">
    <source>
        <dbReference type="EMBL" id="KAK7929394.1"/>
    </source>
</evidence>
<reference evidence="4" key="1">
    <citation type="submission" date="2024-04" db="EMBL/GenBank/DDBJ databases">
        <title>Salinicola lusitanus LLJ914,a marine bacterium isolated from the Okinawa Trough.</title>
        <authorList>
            <person name="Li J."/>
        </authorList>
    </citation>
    <scope>NUCLEOTIDE SEQUENCE [LARGE SCALE GENOMIC DNA]</scope>
</reference>
<evidence type="ECO:0000259" key="2">
    <source>
        <dbReference type="Pfam" id="PF02758"/>
    </source>
</evidence>
<dbReference type="Proteomes" id="UP001460270">
    <property type="component" value="Unassembled WGS sequence"/>
</dbReference>
<feature type="compositionally biased region" description="Basic and acidic residues" evidence="1">
    <location>
        <begin position="41"/>
        <end position="53"/>
    </location>
</feature>
<sequence>MSGAQVLLEALEDLCEDDFHTFKWYLTNKVLDGCRPIARRPPGERQTHRHDDPGPLQLRPRRGKMHKNNCALELQQAYAAEKASQLNPSVGPSPGAGPGPGPGVCVGPGPFAPAGSHMAAQGSSVIVAPSVSGGTIGTMNITISPNK</sequence>
<dbReference type="EMBL" id="JBBPFD010000004">
    <property type="protein sequence ID" value="KAK7929394.1"/>
    <property type="molecule type" value="Genomic_DNA"/>
</dbReference>
<feature type="region of interest" description="Disordered" evidence="1">
    <location>
        <begin position="81"/>
        <end position="111"/>
    </location>
</feature>
<keyword evidence="4" id="KW-1185">Reference proteome</keyword>
<dbReference type="Gene3D" id="1.10.533.10">
    <property type="entry name" value="Death Domain, Fas"/>
    <property type="match status" value="1"/>
</dbReference>
<feature type="domain" description="Pyrin" evidence="2">
    <location>
        <begin position="7"/>
        <end position="40"/>
    </location>
</feature>
<gene>
    <name evidence="3" type="ORF">WMY93_005789</name>
</gene>
<evidence type="ECO:0000256" key="1">
    <source>
        <dbReference type="SAM" id="MobiDB-lite"/>
    </source>
</evidence>
<proteinExistence type="predicted"/>
<protein>
    <recommendedName>
        <fullName evidence="2">Pyrin domain-containing protein</fullName>
    </recommendedName>
</protein>
<comment type="caution">
    <text evidence="3">The sequence shown here is derived from an EMBL/GenBank/DDBJ whole genome shotgun (WGS) entry which is preliminary data.</text>
</comment>